<dbReference type="InterPro" id="IPR025154">
    <property type="entry name" value="Put_metallopeptidase_dom"/>
</dbReference>
<organism evidence="4 5">
    <name type="scientific">Thiothrix litoralis</name>
    <dbReference type="NCBI Taxonomy" id="2891210"/>
    <lineage>
        <taxon>Bacteria</taxon>
        <taxon>Pseudomonadati</taxon>
        <taxon>Pseudomonadota</taxon>
        <taxon>Gammaproteobacteria</taxon>
        <taxon>Thiotrichales</taxon>
        <taxon>Thiotrichaceae</taxon>
        <taxon>Thiothrix</taxon>
    </lineage>
</organism>
<feature type="domain" description="Putative metallopeptidase" evidence="3">
    <location>
        <begin position="11"/>
        <end position="321"/>
    </location>
</feature>
<evidence type="ECO:0008006" key="6">
    <source>
        <dbReference type="Google" id="ProtNLM"/>
    </source>
</evidence>
<gene>
    <name evidence="4" type="ORF">J9253_08100</name>
</gene>
<accession>A0ABX7WX46</accession>
<evidence type="ECO:0000313" key="5">
    <source>
        <dbReference type="Proteomes" id="UP000672039"/>
    </source>
</evidence>
<evidence type="ECO:0000256" key="1">
    <source>
        <dbReference type="SAM" id="MobiDB-lite"/>
    </source>
</evidence>
<feature type="region of interest" description="Disordered" evidence="1">
    <location>
        <begin position="151"/>
        <end position="255"/>
    </location>
</feature>
<dbReference type="Pfam" id="PF09967">
    <property type="entry name" value="DUF2201"/>
    <property type="match status" value="1"/>
</dbReference>
<dbReference type="PANTHER" id="PTHR38730:SF1">
    <property type="entry name" value="SLL7028 PROTEIN"/>
    <property type="match status" value="1"/>
</dbReference>
<feature type="compositionally biased region" description="Acidic residues" evidence="1">
    <location>
        <begin position="186"/>
        <end position="210"/>
    </location>
</feature>
<feature type="domain" description="VWA-like" evidence="2">
    <location>
        <begin position="338"/>
        <end position="461"/>
    </location>
</feature>
<evidence type="ECO:0000259" key="3">
    <source>
        <dbReference type="Pfam" id="PF13203"/>
    </source>
</evidence>
<proteinExistence type="predicted"/>
<evidence type="ECO:0000313" key="4">
    <source>
        <dbReference type="EMBL" id="QTR47866.1"/>
    </source>
</evidence>
<feature type="compositionally biased region" description="Basic and acidic residues" evidence="1">
    <location>
        <begin position="151"/>
        <end position="176"/>
    </location>
</feature>
<sequence>MPDLDIKAIEDKLVAARTKLILDKPFLGALVLRLPLQIANPAWCPTTGTDARKFYYNPEYVQELRTEEAQFVLAHEALHCALSHFARRAHRVKHRWDLACDYAINPILIADGLKPPPGMIMMKEYVGMTAEEIYPLLDDNDMTETMDQHLYDKEDNPSEGGRDTSDNPLNNRDKQETSTPNNQDDQPQESEPEPSDEAEPTEPEPSEPEPADAGAGQSAAPTETDNDSGGQQQERDEQSEGGEAPPPPLNQQEAEDLSVQWQQRLAGAAQQAQQAGKLSGVMKRLVEELLQPRLPWRTLLAHYMTAVARDDYSYARPSSRRGDPAIFPSLKSYQINAVVALDVSGSVNDKELQDCLSEINAIKGQVRAAVTLLACDSEVVEGFPRRFEPWEEATLPQAMPGGGSTDFRPVFEWVNAQDQQPDILVYFTDAQGYFPKAPPNFPVIWLVKGKSPVPWGTRVQLN</sequence>
<dbReference type="RefSeq" id="WP_210224102.1">
    <property type="nucleotide sequence ID" value="NZ_CP072801.1"/>
</dbReference>
<feature type="compositionally biased region" description="Polar residues" evidence="1">
    <location>
        <begin position="219"/>
        <end position="232"/>
    </location>
</feature>
<dbReference type="EMBL" id="CP072801">
    <property type="protein sequence ID" value="QTR47866.1"/>
    <property type="molecule type" value="Genomic_DNA"/>
</dbReference>
<name>A0ABX7WX46_9GAMM</name>
<dbReference type="SUPFAM" id="SSF53300">
    <property type="entry name" value="vWA-like"/>
    <property type="match status" value="1"/>
</dbReference>
<dbReference type="Proteomes" id="UP000672039">
    <property type="component" value="Chromosome"/>
</dbReference>
<dbReference type="PANTHER" id="PTHR38730">
    <property type="entry name" value="SLL7028 PROTEIN"/>
    <property type="match status" value="1"/>
</dbReference>
<protein>
    <recommendedName>
        <fullName evidence="6">Metal-dependent peptidase</fullName>
    </recommendedName>
</protein>
<reference evidence="4 5" key="1">
    <citation type="submission" date="2021-04" db="EMBL/GenBank/DDBJ databases">
        <title>Genomics, taxonomy and metabolism of representatives of sulfur bacteria of the genus Thiothrix: Thiothrix fructosivorans QT, Thiothrix unzii A1T and three new species, Thiothrix subterranea sp. nov., Thiothrix litoralis sp. nov. and 'Candidatus Thiothrix anitrata' sp. nov.</title>
        <authorList>
            <person name="Ravin N.V."/>
            <person name="Smolyakov D."/>
            <person name="Rudenko T.S."/>
            <person name="Mardanov A.V."/>
            <person name="Beletsky A.V."/>
            <person name="Markov N.D."/>
            <person name="Fomenkov A.I."/>
            <person name="Roberts R.J."/>
            <person name="Karnachuk O.V."/>
            <person name="Novikov A."/>
            <person name="Grabovich M.Y."/>
        </authorList>
    </citation>
    <scope>NUCLEOTIDE SEQUENCE [LARGE SCALE GENOMIC DNA]</scope>
    <source>
        <strain evidence="4 5">AS</strain>
    </source>
</reference>
<dbReference type="InterPro" id="IPR018698">
    <property type="entry name" value="VWA-like_dom"/>
</dbReference>
<keyword evidence="5" id="KW-1185">Reference proteome</keyword>
<evidence type="ECO:0000259" key="2">
    <source>
        <dbReference type="Pfam" id="PF09967"/>
    </source>
</evidence>
<dbReference type="Pfam" id="PF13203">
    <property type="entry name" value="DUF2201_N"/>
    <property type="match status" value="1"/>
</dbReference>
<dbReference type="InterPro" id="IPR036465">
    <property type="entry name" value="vWFA_dom_sf"/>
</dbReference>